<accession>A0A0U5AZ23</accession>
<reference evidence="2" key="2">
    <citation type="journal article" date="2016" name="Int. J. Syst. Evol. Microbiol.">
        <title>Caldimicrobium thiodismutans sp. nov., a sulfur-disproportionating bacterium isolated from a hot spring.</title>
        <authorList>
            <person name="Kojima H."/>
            <person name="Umezawa K."/>
            <person name="Fukui M."/>
        </authorList>
    </citation>
    <scope>NUCLEOTIDE SEQUENCE [LARGE SCALE GENOMIC DNA]</scope>
    <source>
        <strain evidence="2">TF1</strain>
    </source>
</reference>
<name>A0A0U5AZ23_9BACT</name>
<evidence type="ECO:0000313" key="2">
    <source>
        <dbReference type="Proteomes" id="UP000068196"/>
    </source>
</evidence>
<dbReference type="KEGG" id="cthi:THC_1377"/>
<dbReference type="SUPFAM" id="SSF48695">
    <property type="entry name" value="Multiheme cytochromes"/>
    <property type="match status" value="1"/>
</dbReference>
<proteinExistence type="predicted"/>
<dbReference type="AlphaFoldDB" id="A0A0U5AZ23"/>
<protein>
    <submittedName>
        <fullName evidence="1">Uncharacterized protein</fullName>
    </submittedName>
</protein>
<reference evidence="1 2" key="1">
    <citation type="journal article" date="2016" name="Int. J. Syst. Evol. Microbiol.">
        <title>Caldimicrobium thiodismutans sp. nov., a sulfur-disproportionating bacterium isolated from a hot spring, and emended description of the genus Caldimicrobium.</title>
        <authorList>
            <person name="Kojima H."/>
            <person name="Umezawa K."/>
            <person name="Fukui M."/>
        </authorList>
    </citation>
    <scope>NUCLEOTIDE SEQUENCE [LARGE SCALE GENOMIC DNA]</scope>
    <source>
        <strain evidence="1 2">TF1</strain>
    </source>
</reference>
<evidence type="ECO:0000313" key="1">
    <source>
        <dbReference type="EMBL" id="BAU23743.1"/>
    </source>
</evidence>
<dbReference type="InterPro" id="IPR036280">
    <property type="entry name" value="Multihaem_cyt_sf"/>
</dbReference>
<dbReference type="STRING" id="1653476.THC_1377"/>
<dbReference type="Proteomes" id="UP000068196">
    <property type="component" value="Chromosome"/>
</dbReference>
<dbReference type="Gene3D" id="1.10.287.3080">
    <property type="match status" value="1"/>
</dbReference>
<keyword evidence="2" id="KW-1185">Reference proteome</keyword>
<gene>
    <name evidence="1" type="ORF">THC_1377</name>
</gene>
<sequence length="127" mass="14290">MIKKIIPLMSVILILFLGWVFTGEAAKKKGHPKIGDMITEDPQVCVSCHEGKVKEWEKGPHGLNQVRCFICHGDLEKRFERVAKPSNCVMCHADKVEDLKKAKKSNCFVCHTGHTLEVKPGSKNIHK</sequence>
<dbReference type="OrthoDB" id="9814800at2"/>
<organism evidence="1 2">
    <name type="scientific">Caldimicrobium thiodismutans</name>
    <dbReference type="NCBI Taxonomy" id="1653476"/>
    <lineage>
        <taxon>Bacteria</taxon>
        <taxon>Pseudomonadati</taxon>
        <taxon>Thermodesulfobacteriota</taxon>
        <taxon>Thermodesulfobacteria</taxon>
        <taxon>Thermodesulfobacteriales</taxon>
        <taxon>Thermodesulfobacteriaceae</taxon>
        <taxon>Caldimicrobium</taxon>
    </lineage>
</organism>
<dbReference type="RefSeq" id="WP_068515231.1">
    <property type="nucleotide sequence ID" value="NZ_AP014945.1"/>
</dbReference>
<dbReference type="EMBL" id="AP014945">
    <property type="protein sequence ID" value="BAU23743.1"/>
    <property type="molecule type" value="Genomic_DNA"/>
</dbReference>